<evidence type="ECO:0000313" key="4">
    <source>
        <dbReference type="EMBL" id="KAF1041351.1"/>
    </source>
</evidence>
<dbReference type="SUPFAM" id="SSF48498">
    <property type="entry name" value="Tetracyclin repressor-like, C-terminal domain"/>
    <property type="match status" value="1"/>
</dbReference>
<proteinExistence type="predicted"/>
<accession>A0A7V8JSY8</accession>
<dbReference type="PANTHER" id="PTHR30055:SF235">
    <property type="entry name" value="TRANSCRIPTIONAL REGULATORY PROTEIN"/>
    <property type="match status" value="1"/>
</dbReference>
<dbReference type="AlphaFoldDB" id="A0A7V8JSY8"/>
<dbReference type="PROSITE" id="PS50977">
    <property type="entry name" value="HTH_TETR_2"/>
    <property type="match status" value="1"/>
</dbReference>
<evidence type="ECO:0000256" key="2">
    <source>
        <dbReference type="PROSITE-ProRule" id="PRU00335"/>
    </source>
</evidence>
<dbReference type="Gene3D" id="1.10.357.10">
    <property type="entry name" value="Tetracycline Repressor, domain 2"/>
    <property type="match status" value="1"/>
</dbReference>
<dbReference type="InterPro" id="IPR041586">
    <property type="entry name" value="PsrA_TetR_C"/>
</dbReference>
<dbReference type="GO" id="GO:0003700">
    <property type="term" value="F:DNA-binding transcription factor activity"/>
    <property type="evidence" value="ECO:0007669"/>
    <property type="project" value="TreeGrafter"/>
</dbReference>
<dbReference type="Pfam" id="PF00440">
    <property type="entry name" value="TetR_N"/>
    <property type="match status" value="1"/>
</dbReference>
<evidence type="ECO:0000259" key="3">
    <source>
        <dbReference type="PROSITE" id="PS50977"/>
    </source>
</evidence>
<organism evidence="4 5">
    <name type="scientific">Herbaspirillum frisingense</name>
    <dbReference type="NCBI Taxonomy" id="92645"/>
    <lineage>
        <taxon>Bacteria</taxon>
        <taxon>Pseudomonadati</taxon>
        <taxon>Pseudomonadota</taxon>
        <taxon>Betaproteobacteria</taxon>
        <taxon>Burkholderiales</taxon>
        <taxon>Oxalobacteraceae</taxon>
        <taxon>Herbaspirillum</taxon>
    </lineage>
</organism>
<sequence length="222" mass="24746">MKSTAKTEDAGNKEDKPNRKINILLSAEKLFAMRSYDAVSIRDIADDAGVPSRLVGYYYGKKEDLFEAIFLYRQDNIRERQRRIREVDLTAPTGQALGEIVNAWCGPVLSMRSHPDGENFLVVVARSVWEQSEVAIDTIKRHYDGLAEDFIAALQVIYPGRSHALHCWAYQWALGALLMQIADRRVERLSQGACQPGDPALLPVLVSFIAAGIAAMNEMPPA</sequence>
<dbReference type="Proteomes" id="UP000462435">
    <property type="component" value="Unassembled WGS sequence"/>
</dbReference>
<evidence type="ECO:0000256" key="1">
    <source>
        <dbReference type="ARBA" id="ARBA00023125"/>
    </source>
</evidence>
<dbReference type="InterPro" id="IPR009057">
    <property type="entry name" value="Homeodomain-like_sf"/>
</dbReference>
<feature type="DNA-binding region" description="H-T-H motif" evidence="2">
    <location>
        <begin position="40"/>
        <end position="59"/>
    </location>
</feature>
<feature type="domain" description="HTH tetR-type" evidence="3">
    <location>
        <begin position="17"/>
        <end position="77"/>
    </location>
</feature>
<keyword evidence="1 2" id="KW-0238">DNA-binding</keyword>
<evidence type="ECO:0000313" key="5">
    <source>
        <dbReference type="Proteomes" id="UP000462435"/>
    </source>
</evidence>
<reference evidence="5" key="1">
    <citation type="journal article" date="2020" name="MBio">
        <title>Horizontal gene transfer to a defensive symbiont with a reduced genome amongst a multipartite beetle microbiome.</title>
        <authorList>
            <person name="Waterworth S.C."/>
            <person name="Florez L.V."/>
            <person name="Rees E.R."/>
            <person name="Hertweck C."/>
            <person name="Kaltenpoth M."/>
            <person name="Kwan J.C."/>
        </authorList>
    </citation>
    <scope>NUCLEOTIDE SEQUENCE [LARGE SCALE GENOMIC DNA]</scope>
</reference>
<dbReference type="PANTHER" id="PTHR30055">
    <property type="entry name" value="HTH-TYPE TRANSCRIPTIONAL REGULATOR RUTR"/>
    <property type="match status" value="1"/>
</dbReference>
<comment type="caution">
    <text evidence="4">The sequence shown here is derived from an EMBL/GenBank/DDBJ whole genome shotgun (WGS) entry which is preliminary data.</text>
</comment>
<dbReference type="InterPro" id="IPR050109">
    <property type="entry name" value="HTH-type_TetR-like_transc_reg"/>
</dbReference>
<dbReference type="InterPro" id="IPR036271">
    <property type="entry name" value="Tet_transcr_reg_TetR-rel_C_sf"/>
</dbReference>
<dbReference type="InterPro" id="IPR001647">
    <property type="entry name" value="HTH_TetR"/>
</dbReference>
<dbReference type="SUPFAM" id="SSF46689">
    <property type="entry name" value="Homeodomain-like"/>
    <property type="match status" value="1"/>
</dbReference>
<dbReference type="EMBL" id="WNDX01000126">
    <property type="protein sequence ID" value="KAF1041351.1"/>
    <property type="molecule type" value="Genomic_DNA"/>
</dbReference>
<gene>
    <name evidence="4" type="ORF">GAK35_03371</name>
</gene>
<dbReference type="Pfam" id="PF17939">
    <property type="entry name" value="TetR_C_30"/>
    <property type="match status" value="1"/>
</dbReference>
<dbReference type="GO" id="GO:0000976">
    <property type="term" value="F:transcription cis-regulatory region binding"/>
    <property type="evidence" value="ECO:0007669"/>
    <property type="project" value="TreeGrafter"/>
</dbReference>
<protein>
    <recommendedName>
        <fullName evidence="3">HTH tetR-type domain-containing protein</fullName>
    </recommendedName>
</protein>
<name>A0A7V8JSY8_9BURK</name>